<evidence type="ECO:0000256" key="7">
    <source>
        <dbReference type="ARBA" id="ARBA00022603"/>
    </source>
</evidence>
<evidence type="ECO:0000313" key="16">
    <source>
        <dbReference type="Proteomes" id="UP001529275"/>
    </source>
</evidence>
<evidence type="ECO:0000259" key="14">
    <source>
        <dbReference type="Pfam" id="PF20260"/>
    </source>
</evidence>
<dbReference type="InterPro" id="IPR029028">
    <property type="entry name" value="Alpha/beta_knot_MTases"/>
</dbReference>
<dbReference type="EMBL" id="JAUDCK010000021">
    <property type="protein sequence ID" value="MDM8196043.1"/>
    <property type="molecule type" value="Genomic_DNA"/>
</dbReference>
<dbReference type="PIRSF" id="PIRSF015601">
    <property type="entry name" value="MTase_slr0722"/>
    <property type="match status" value="1"/>
</dbReference>
<proteinExistence type="inferred from homology"/>
<dbReference type="Pfam" id="PF04452">
    <property type="entry name" value="Methyltrans_RNA"/>
    <property type="match status" value="1"/>
</dbReference>
<evidence type="ECO:0000256" key="4">
    <source>
        <dbReference type="ARBA" id="ARBA00013673"/>
    </source>
</evidence>
<dbReference type="EC" id="2.1.1.193" evidence="3 12"/>
<keyword evidence="5 12" id="KW-0963">Cytoplasm</keyword>
<evidence type="ECO:0000256" key="9">
    <source>
        <dbReference type="ARBA" id="ARBA00022691"/>
    </source>
</evidence>
<dbReference type="Pfam" id="PF20260">
    <property type="entry name" value="PUA_4"/>
    <property type="match status" value="1"/>
</dbReference>
<feature type="domain" description="Ribosomal RNA small subunit methyltransferase E methyltransferase" evidence="13">
    <location>
        <begin position="71"/>
        <end position="236"/>
    </location>
</feature>
<dbReference type="GO" id="GO:0032259">
    <property type="term" value="P:methylation"/>
    <property type="evidence" value="ECO:0007669"/>
    <property type="project" value="UniProtKB-KW"/>
</dbReference>
<evidence type="ECO:0000313" key="15">
    <source>
        <dbReference type="EMBL" id="MDM8196043.1"/>
    </source>
</evidence>
<dbReference type="SUPFAM" id="SSF88697">
    <property type="entry name" value="PUA domain-like"/>
    <property type="match status" value="1"/>
</dbReference>
<dbReference type="CDD" id="cd18084">
    <property type="entry name" value="RsmE-like"/>
    <property type="match status" value="1"/>
</dbReference>
<evidence type="ECO:0000256" key="2">
    <source>
        <dbReference type="ARBA" id="ARBA00005528"/>
    </source>
</evidence>
<evidence type="ECO:0000256" key="1">
    <source>
        <dbReference type="ARBA" id="ARBA00004496"/>
    </source>
</evidence>
<comment type="function">
    <text evidence="10 12">Specifically methylates the N3 position of the uracil ring of uridine 1498 (m3U1498) in 16S rRNA. Acts on the fully assembled 30S ribosomal subunit.</text>
</comment>
<evidence type="ECO:0000256" key="5">
    <source>
        <dbReference type="ARBA" id="ARBA00022490"/>
    </source>
</evidence>
<comment type="similarity">
    <text evidence="2 12">Belongs to the RNA methyltransferase RsmE family.</text>
</comment>
<dbReference type="PANTHER" id="PTHR30027">
    <property type="entry name" value="RIBOSOMAL RNA SMALL SUBUNIT METHYLTRANSFERASE E"/>
    <property type="match status" value="1"/>
</dbReference>
<keyword evidence="16" id="KW-1185">Reference proteome</keyword>
<dbReference type="InterPro" id="IPR046886">
    <property type="entry name" value="RsmE_MTase_dom"/>
</dbReference>
<dbReference type="Gene3D" id="3.40.1280.10">
    <property type="match status" value="1"/>
</dbReference>
<dbReference type="InterPro" id="IPR029026">
    <property type="entry name" value="tRNA_m1G_MTases_N"/>
</dbReference>
<sequence length="248" mass="28980">MQRYFIDAQNIEGSFIHIDPYNHKHMQRVMRYHQGDRVICILPDHHVYIYEIIDIEKGILQQKEELIENNELDVEVTLIYGLPKNDKFEWVLQKATELGVRRIVPFLSQRSIIKTDEKSFEKKRERYTRILKEASEQSCRQTIPELTSLIKISQLEKYLGDVNLVAYEEESRNGEKSLLAKTLQKDYHTITIIVGPEGGFDESEIQKMKELGVQACSLGKRILRSETAPLYMLSVIGFSRELMSSWDL</sequence>
<dbReference type="InterPro" id="IPR015947">
    <property type="entry name" value="PUA-like_sf"/>
</dbReference>
<keyword evidence="8 12" id="KW-0808">Transferase</keyword>
<keyword evidence="9 12" id="KW-0949">S-adenosyl-L-methionine</keyword>
<comment type="caution">
    <text evidence="15">The sequence shown here is derived from an EMBL/GenBank/DDBJ whole genome shotgun (WGS) entry which is preliminary data.</text>
</comment>
<dbReference type="GO" id="GO:0008168">
    <property type="term" value="F:methyltransferase activity"/>
    <property type="evidence" value="ECO:0007669"/>
    <property type="project" value="UniProtKB-KW"/>
</dbReference>
<reference evidence="15 16" key="2">
    <citation type="submission" date="2023-06" db="EMBL/GenBank/DDBJ databases">
        <authorList>
            <person name="Zeman M."/>
            <person name="Kubasova T."/>
            <person name="Jahodarova E."/>
            <person name="Nykrynova M."/>
            <person name="Rychlik I."/>
        </authorList>
    </citation>
    <scope>NUCLEOTIDE SEQUENCE [LARGE SCALE GENOMIC DNA]</scope>
    <source>
        <strain evidence="15 16">ET341</strain>
    </source>
</reference>
<dbReference type="InterPro" id="IPR006700">
    <property type="entry name" value="RsmE"/>
</dbReference>
<dbReference type="PANTHER" id="PTHR30027:SF3">
    <property type="entry name" value="16S RRNA (URACIL(1498)-N(3))-METHYLTRANSFERASE"/>
    <property type="match status" value="1"/>
</dbReference>
<evidence type="ECO:0000256" key="12">
    <source>
        <dbReference type="PIRNR" id="PIRNR015601"/>
    </source>
</evidence>
<evidence type="ECO:0000256" key="3">
    <source>
        <dbReference type="ARBA" id="ARBA00012328"/>
    </source>
</evidence>
<protein>
    <recommendedName>
        <fullName evidence="4 12">Ribosomal RNA small subunit methyltransferase E</fullName>
        <ecNumber evidence="3 12">2.1.1.193</ecNumber>
    </recommendedName>
</protein>
<feature type="domain" description="Ribosomal RNA small subunit methyltransferase E PUA-like" evidence="14">
    <location>
        <begin position="24"/>
        <end position="60"/>
    </location>
</feature>
<dbReference type="NCBIfam" id="TIGR00046">
    <property type="entry name" value="RsmE family RNA methyltransferase"/>
    <property type="match status" value="1"/>
</dbReference>
<evidence type="ECO:0000256" key="8">
    <source>
        <dbReference type="ARBA" id="ARBA00022679"/>
    </source>
</evidence>
<dbReference type="Proteomes" id="UP001529275">
    <property type="component" value="Unassembled WGS sequence"/>
</dbReference>
<dbReference type="SUPFAM" id="SSF75217">
    <property type="entry name" value="alpha/beta knot"/>
    <property type="match status" value="1"/>
</dbReference>
<evidence type="ECO:0000256" key="11">
    <source>
        <dbReference type="ARBA" id="ARBA00047944"/>
    </source>
</evidence>
<evidence type="ECO:0000256" key="10">
    <source>
        <dbReference type="ARBA" id="ARBA00025699"/>
    </source>
</evidence>
<gene>
    <name evidence="15" type="ORF">QUV98_06930</name>
</gene>
<evidence type="ECO:0000259" key="13">
    <source>
        <dbReference type="Pfam" id="PF04452"/>
    </source>
</evidence>
<organism evidence="15 16">
    <name type="scientific">Massilimicrobiota timonensis</name>
    <dbReference type="NCBI Taxonomy" id="1776392"/>
    <lineage>
        <taxon>Bacteria</taxon>
        <taxon>Bacillati</taxon>
        <taxon>Bacillota</taxon>
        <taxon>Erysipelotrichia</taxon>
        <taxon>Erysipelotrichales</taxon>
        <taxon>Erysipelotrichaceae</taxon>
        <taxon>Massilimicrobiota</taxon>
    </lineage>
</organism>
<dbReference type="RefSeq" id="WP_289527751.1">
    <property type="nucleotide sequence ID" value="NZ_JAUDCK010000021.1"/>
</dbReference>
<comment type="catalytic activity">
    <reaction evidence="11 12">
        <text>uridine(1498) in 16S rRNA + S-adenosyl-L-methionine = N(3)-methyluridine(1498) in 16S rRNA + S-adenosyl-L-homocysteine + H(+)</text>
        <dbReference type="Rhea" id="RHEA:42920"/>
        <dbReference type="Rhea" id="RHEA-COMP:10283"/>
        <dbReference type="Rhea" id="RHEA-COMP:10284"/>
        <dbReference type="ChEBI" id="CHEBI:15378"/>
        <dbReference type="ChEBI" id="CHEBI:57856"/>
        <dbReference type="ChEBI" id="CHEBI:59789"/>
        <dbReference type="ChEBI" id="CHEBI:65315"/>
        <dbReference type="ChEBI" id="CHEBI:74502"/>
        <dbReference type="EC" id="2.1.1.193"/>
    </reaction>
</comment>
<name>A0ABT7UIS3_9FIRM</name>
<dbReference type="InterPro" id="IPR046887">
    <property type="entry name" value="RsmE_PUA-like"/>
</dbReference>
<keyword evidence="7 12" id="KW-0489">Methyltransferase</keyword>
<accession>A0ABT7UIS3</accession>
<reference evidence="16" key="1">
    <citation type="submission" date="2023-06" db="EMBL/GenBank/DDBJ databases">
        <title>Identification and characterization of horizontal gene transfer across gut microbiota members of farm animals based on homology search.</title>
        <authorList>
            <person name="Zeman M."/>
            <person name="Kubasova T."/>
            <person name="Jahodarova E."/>
            <person name="Nykrynova M."/>
            <person name="Rychlik I."/>
        </authorList>
    </citation>
    <scope>NUCLEOTIDE SEQUENCE [LARGE SCALE GENOMIC DNA]</scope>
    <source>
        <strain evidence="16">ET341</strain>
    </source>
</reference>
<evidence type="ECO:0000256" key="6">
    <source>
        <dbReference type="ARBA" id="ARBA00022552"/>
    </source>
</evidence>
<keyword evidence="6 12" id="KW-0698">rRNA processing</keyword>
<comment type="subcellular location">
    <subcellularLocation>
        <location evidence="1 12">Cytoplasm</location>
    </subcellularLocation>
</comment>